<dbReference type="PROSITE" id="PS00606">
    <property type="entry name" value="KS3_1"/>
    <property type="match status" value="1"/>
</dbReference>
<dbReference type="InterPro" id="IPR014030">
    <property type="entry name" value="Ketoacyl_synth_N"/>
</dbReference>
<organism evidence="5 6">
    <name type="scientific">Dysgonomonas mossii</name>
    <dbReference type="NCBI Taxonomy" id="163665"/>
    <lineage>
        <taxon>Bacteria</taxon>
        <taxon>Pseudomonadati</taxon>
        <taxon>Bacteroidota</taxon>
        <taxon>Bacteroidia</taxon>
        <taxon>Bacteroidales</taxon>
        <taxon>Dysgonomonadaceae</taxon>
        <taxon>Dysgonomonas</taxon>
    </lineage>
</organism>
<dbReference type="InterPro" id="IPR008278">
    <property type="entry name" value="4-PPantetheinyl_Trfase_dom"/>
</dbReference>
<dbReference type="Gene3D" id="3.40.47.10">
    <property type="match status" value="1"/>
</dbReference>
<dbReference type="InterPro" id="IPR037143">
    <property type="entry name" value="4-PPantetheinyl_Trfase_dom_sf"/>
</dbReference>
<dbReference type="GO" id="GO:0005886">
    <property type="term" value="C:plasma membrane"/>
    <property type="evidence" value="ECO:0007669"/>
    <property type="project" value="TreeGrafter"/>
</dbReference>
<evidence type="ECO:0000256" key="1">
    <source>
        <dbReference type="ARBA" id="ARBA00022450"/>
    </source>
</evidence>
<dbReference type="PANTHER" id="PTHR43775">
    <property type="entry name" value="FATTY ACID SYNTHASE"/>
    <property type="match status" value="1"/>
</dbReference>
<dbReference type="GO" id="GO:0004315">
    <property type="term" value="F:3-oxoacyl-[acyl-carrier-protein] synthase activity"/>
    <property type="evidence" value="ECO:0007669"/>
    <property type="project" value="InterPro"/>
</dbReference>
<accession>A0A4Y9IMH5</accession>
<evidence type="ECO:0000259" key="4">
    <source>
        <dbReference type="PROSITE" id="PS52004"/>
    </source>
</evidence>
<dbReference type="InterPro" id="IPR020841">
    <property type="entry name" value="PKS_Beta-ketoAc_synthase_dom"/>
</dbReference>
<dbReference type="SUPFAM" id="SSF56214">
    <property type="entry name" value="4'-phosphopantetheinyl transferase"/>
    <property type="match status" value="2"/>
</dbReference>
<name>A0A4Y9IMH5_9BACT</name>
<dbReference type="Pfam" id="PF01648">
    <property type="entry name" value="ACPS"/>
    <property type="match status" value="1"/>
</dbReference>
<protein>
    <submittedName>
        <fullName evidence="5">4'-phosphopantetheinyl transferase superfamily protein</fullName>
    </submittedName>
</protein>
<dbReference type="InterPro" id="IPR016035">
    <property type="entry name" value="Acyl_Trfase/lysoPLipase"/>
</dbReference>
<evidence type="ECO:0000256" key="3">
    <source>
        <dbReference type="ARBA" id="ARBA00022679"/>
    </source>
</evidence>
<dbReference type="CDD" id="cd00833">
    <property type="entry name" value="PKS"/>
    <property type="match status" value="1"/>
</dbReference>
<dbReference type="RefSeq" id="WP_135106379.1">
    <property type="nucleotide sequence ID" value="NZ_JADGKW010000004.1"/>
</dbReference>
<dbReference type="Gene3D" id="3.30.70.250">
    <property type="entry name" value="Malonyl-CoA ACP transacylase, ACP-binding"/>
    <property type="match status" value="1"/>
</dbReference>
<dbReference type="SMART" id="SM00827">
    <property type="entry name" value="PKS_AT"/>
    <property type="match status" value="1"/>
</dbReference>
<dbReference type="Gene3D" id="3.90.470.20">
    <property type="entry name" value="4'-phosphopantetheinyl transferase domain"/>
    <property type="match status" value="1"/>
</dbReference>
<dbReference type="PANTHER" id="PTHR43775:SF37">
    <property type="entry name" value="SI:DKEY-61P9.11"/>
    <property type="match status" value="1"/>
</dbReference>
<dbReference type="Pfam" id="PF02801">
    <property type="entry name" value="Ketoacyl-synt_C"/>
    <property type="match status" value="1"/>
</dbReference>
<dbReference type="Pfam" id="PF00109">
    <property type="entry name" value="ketoacyl-synt"/>
    <property type="match status" value="1"/>
</dbReference>
<keyword evidence="3 5" id="KW-0808">Transferase</keyword>
<dbReference type="OrthoDB" id="9808669at2"/>
<evidence type="ECO:0000313" key="5">
    <source>
        <dbReference type="EMBL" id="TFU88925.1"/>
    </source>
</evidence>
<dbReference type="InterPro" id="IPR050091">
    <property type="entry name" value="PKS_NRPS_Biosynth_Enz"/>
</dbReference>
<dbReference type="Proteomes" id="UP000298285">
    <property type="component" value="Unassembled WGS sequence"/>
</dbReference>
<evidence type="ECO:0000256" key="2">
    <source>
        <dbReference type="ARBA" id="ARBA00022553"/>
    </source>
</evidence>
<dbReference type="SUPFAM" id="SSF52151">
    <property type="entry name" value="FabD/lysophospholipase-like"/>
    <property type="match status" value="1"/>
</dbReference>
<dbReference type="InterPro" id="IPR016039">
    <property type="entry name" value="Thiolase-like"/>
</dbReference>
<dbReference type="GO" id="GO:0004312">
    <property type="term" value="F:fatty acid synthase activity"/>
    <property type="evidence" value="ECO:0007669"/>
    <property type="project" value="TreeGrafter"/>
</dbReference>
<dbReference type="Gene3D" id="3.40.366.10">
    <property type="entry name" value="Malonyl-Coenzyme A Acyl Carrier Protein, domain 2"/>
    <property type="match status" value="1"/>
</dbReference>
<dbReference type="EMBL" id="SPPK01000004">
    <property type="protein sequence ID" value="TFU88925.1"/>
    <property type="molecule type" value="Genomic_DNA"/>
</dbReference>
<dbReference type="GO" id="GO:0000287">
    <property type="term" value="F:magnesium ion binding"/>
    <property type="evidence" value="ECO:0007669"/>
    <property type="project" value="InterPro"/>
</dbReference>
<feature type="domain" description="Ketosynthase family 3 (KS3)" evidence="4">
    <location>
        <begin position="4"/>
        <end position="459"/>
    </location>
</feature>
<dbReference type="InterPro" id="IPR014043">
    <property type="entry name" value="Acyl_transferase_dom"/>
</dbReference>
<sequence>MENKKDIAIVGMSCFAPEASNYTEYWNNLINGVDCIKDVPADRLDPRYFDETKTPAVDRFYCKRGGFIPDILFDPMQFSILPLAVEGMDTAHLLALKSVYEALEDASVFEKNISLKKCALVIGKGAYVGSAIWRAMDIVHVSHQITEAVKKALPDLSDEELDKIKEQYQASRGRYQADSMPGLIPNLIASLISNKLDMQGPSYVVDAACASSLIALDHCVKELESGRCDIAVAGGVHVGHNAPFWSIFSQLGALSHKQQICPFSENADGLLIGEGSGFVVLKTLDKAIADKDRIYAVIKAVGVSSDGSGVAVMAPSVNGQKLAIETAWANRDLDKSKIGYLEAHGTATMIGDKTELQTLSEVFPKEECDKDVLIGSVKSNIGHAMPAAGILGLIKTVLALYTRKIPSTLHCEHPLKGIENTRFRPVQQLQDWDENNYPLVAGVNAFGFGGINAHVILEAYGDKRSLDDDVEKSPFHDKVIAISSTSKEELIKTLRNGQTASFNQDGDYRLVLFNPTPDRIEKAIKFIEKDLIWKGRQDIWFTNKPLIKNGGKIAFMYPGYDPGVNPEIESLINYFKFSLPEEEYKSTESKIIDNVLRLYRINKAMDMSLKVLNIKSDMNVGHSLGEWFGVEASGMVSGKSIKKLINCLDASQYKIDGVFFIAVSVGRERVKKYLDSIPNLYLSNDNCPNQVLLCATEDALNKLSESLRQEKIFFQVLPYQSGFHTPFIKDRLDLLEDSFKHLEFLDPSVPMWSSNTLEPYPTESHYIKALSVKHLIESVRFRELIEKLYDEENVRVFIQVGGGSLVGFVDDILVNKPYSSISEVSTQRTTLEQLRRVMALLYIEGRNVDMSFLNVEKLNKKKQKKGMNLQMLMGFQSDFPLLSGHVRNRLQKTTSVDFDSLAMETSHPIMSALNENIKEMAQMQMELAGLLKERNINYKNISANTQSQVTNTISPVIEKDLKPTIIRNGAKTGSTFEEDLYVSLDTHPTLIGHSLVKQPANWNYVEDLNPVIPMTMTFELIAEAAHRQDLSKKIVRIGPISVYQWMEVHTPFVQKINGVWKSDELLSLNIKHYASGEVTLRNSFSKPDSYYEDYIDLGEDIRPLPTPEQIYEKYMFHGIEYQGIEMVTNVTEKGIRSYIRKKAGKGSLLDNMGQTYGLYLHLILDINYITFPVKVQEITFYQDMRDQEGLFECICLSKTIDKDFTTAEMILKRESKVWCIVKGWQNRRFEFDSLLWEMTLNPGKNFISQQIAPGVFLSESIYNKTGVLEFLRKRYLNQPEKKRQASLPLNKRKDYLTSRIALKDSLRWYVQNKSGKLTYPIEYFIKYDDYGKPYVYGLEETKGLEISLAHKNGASVSIVSEKSVGIDIETIEERTKDFLEISFTPYELELIKDKDITEWSTRFWVAKEAYGKMLGVGLQGNPKRYEVKRINEDILFIEDCEIKIFKYKNYIIGWTQ</sequence>
<dbReference type="GO" id="GO:0071770">
    <property type="term" value="P:DIM/DIP cell wall layer assembly"/>
    <property type="evidence" value="ECO:0007669"/>
    <property type="project" value="TreeGrafter"/>
</dbReference>
<comment type="caution">
    <text evidence="5">The sequence shown here is derived from an EMBL/GenBank/DDBJ whole genome shotgun (WGS) entry which is preliminary data.</text>
</comment>
<dbReference type="GO" id="GO:0008897">
    <property type="term" value="F:holo-[acyl-carrier-protein] synthase activity"/>
    <property type="evidence" value="ECO:0007669"/>
    <property type="project" value="InterPro"/>
</dbReference>
<proteinExistence type="predicted"/>
<dbReference type="InterPro" id="IPR032821">
    <property type="entry name" value="PKS_assoc"/>
</dbReference>
<dbReference type="PROSITE" id="PS52004">
    <property type="entry name" value="KS3_2"/>
    <property type="match status" value="1"/>
</dbReference>
<dbReference type="InterPro" id="IPR014031">
    <property type="entry name" value="Ketoacyl_synth_C"/>
</dbReference>
<dbReference type="GO" id="GO:0006633">
    <property type="term" value="P:fatty acid biosynthetic process"/>
    <property type="evidence" value="ECO:0007669"/>
    <property type="project" value="InterPro"/>
</dbReference>
<dbReference type="InterPro" id="IPR018201">
    <property type="entry name" value="Ketoacyl_synth_AS"/>
</dbReference>
<evidence type="ECO:0000313" key="6">
    <source>
        <dbReference type="Proteomes" id="UP000298285"/>
    </source>
</evidence>
<dbReference type="Pfam" id="PF00698">
    <property type="entry name" value="Acyl_transf_1"/>
    <property type="match status" value="1"/>
</dbReference>
<keyword evidence="1" id="KW-0596">Phosphopantetheine</keyword>
<dbReference type="SMART" id="SM00825">
    <property type="entry name" value="PKS_KS"/>
    <property type="match status" value="1"/>
</dbReference>
<reference evidence="5 6" key="1">
    <citation type="submission" date="2019-03" db="EMBL/GenBank/DDBJ databases">
        <title>Diversity of the mouse oral microbiome.</title>
        <authorList>
            <person name="Joseph S."/>
            <person name="Aduse-Opoku J."/>
            <person name="Curtis M."/>
            <person name="Wade W."/>
            <person name="Hashim A."/>
        </authorList>
    </citation>
    <scope>NUCLEOTIDE SEQUENCE [LARGE SCALE GENOMIC DNA]</scope>
    <source>
        <strain evidence="5 6">P11</strain>
    </source>
</reference>
<dbReference type="GO" id="GO:0005737">
    <property type="term" value="C:cytoplasm"/>
    <property type="evidence" value="ECO:0007669"/>
    <property type="project" value="TreeGrafter"/>
</dbReference>
<dbReference type="InterPro" id="IPR001227">
    <property type="entry name" value="Ac_transferase_dom_sf"/>
</dbReference>
<dbReference type="Pfam" id="PF16197">
    <property type="entry name" value="KAsynt_C_assoc"/>
    <property type="match status" value="1"/>
</dbReference>
<gene>
    <name evidence="5" type="ORF">E4T88_13750</name>
</gene>
<dbReference type="SUPFAM" id="SSF53901">
    <property type="entry name" value="Thiolase-like"/>
    <property type="match status" value="1"/>
</dbReference>
<keyword evidence="2" id="KW-0597">Phosphoprotein</keyword>